<evidence type="ECO:0000256" key="9">
    <source>
        <dbReference type="ARBA" id="ARBA00022691"/>
    </source>
</evidence>
<dbReference type="GO" id="GO:0003723">
    <property type="term" value="F:RNA binding"/>
    <property type="evidence" value="ECO:0007669"/>
    <property type="project" value="UniProtKB-UniRule"/>
</dbReference>
<dbReference type="InterPro" id="IPR018314">
    <property type="entry name" value="RsmB/NOL1/NOP2-like_CS"/>
</dbReference>
<keyword evidence="9 15" id="KW-0949">S-adenosyl-L-methionine</keyword>
<dbReference type="PRINTS" id="PR02008">
    <property type="entry name" value="RCMTFAMILY"/>
</dbReference>
<dbReference type="GO" id="GO:0006355">
    <property type="term" value="P:regulation of DNA-templated transcription"/>
    <property type="evidence" value="ECO:0007669"/>
    <property type="project" value="InterPro"/>
</dbReference>
<feature type="binding site" evidence="15">
    <location>
        <begin position="251"/>
        <end position="257"/>
    </location>
    <ligand>
        <name>S-adenosyl-L-methionine</name>
        <dbReference type="ChEBI" id="CHEBI:59789"/>
    </ligand>
</feature>
<accession>A0A1Y0D6K8</accession>
<evidence type="ECO:0000256" key="3">
    <source>
        <dbReference type="ARBA" id="ARBA00007494"/>
    </source>
</evidence>
<comment type="similarity">
    <text evidence="3 15">Belongs to the class I-like SAM-binding methyltransferase superfamily. RsmB/NOP family.</text>
</comment>
<dbReference type="Pfam" id="PF01029">
    <property type="entry name" value="NusB"/>
    <property type="match status" value="1"/>
</dbReference>
<dbReference type="InterPro" id="IPR006027">
    <property type="entry name" value="NusB_RsmB_TIM44"/>
</dbReference>
<dbReference type="InterPro" id="IPR004573">
    <property type="entry name" value="rRNA_ssu_MeTfrase_B"/>
</dbReference>
<dbReference type="NCBIfam" id="NF011494">
    <property type="entry name" value="PRK14902.1"/>
    <property type="match status" value="1"/>
</dbReference>
<feature type="binding site" evidence="15">
    <location>
        <position position="320"/>
    </location>
    <ligand>
        <name>S-adenosyl-L-methionine</name>
        <dbReference type="ChEBI" id="CHEBI:59789"/>
    </ligand>
</feature>
<evidence type="ECO:0000256" key="12">
    <source>
        <dbReference type="ARBA" id="ARBA00031088"/>
    </source>
</evidence>
<evidence type="ECO:0000256" key="10">
    <source>
        <dbReference type="ARBA" id="ARBA00022884"/>
    </source>
</evidence>
<dbReference type="InterPro" id="IPR035926">
    <property type="entry name" value="NusB-like_sf"/>
</dbReference>
<keyword evidence="8 15" id="KW-0808">Transferase</keyword>
<dbReference type="PANTHER" id="PTHR22807">
    <property type="entry name" value="NOP2 YEAST -RELATED NOL1/NOP2/FMU SUN DOMAIN-CONTAINING"/>
    <property type="match status" value="1"/>
</dbReference>
<reference evidence="17 18" key="1">
    <citation type="journal article" date="2014" name="Int. J. Syst. Evol. Microbiol.">
        <title>Oceanisphaera profunda sp. nov., a marine bacterium isolated from deep-sea sediment, and emended description of the genus Oceanisphaera.</title>
        <authorList>
            <person name="Xu Z."/>
            <person name="Zhang X.Y."/>
            <person name="Su H.N."/>
            <person name="Yu Z.C."/>
            <person name="Liu C."/>
            <person name="Li H."/>
            <person name="Chen X.L."/>
            <person name="Song X.Y."/>
            <person name="Xie B.B."/>
            <person name="Qin Q.L."/>
            <person name="Zhou B.C."/>
            <person name="Shi M."/>
            <person name="Huang Y."/>
            <person name="Zhang Y.Z."/>
        </authorList>
    </citation>
    <scope>NUCLEOTIDE SEQUENCE [LARGE SCALE GENOMIC DNA]</scope>
    <source>
        <strain evidence="17 18">SM1222</strain>
    </source>
</reference>
<dbReference type="GO" id="GO:0009383">
    <property type="term" value="F:rRNA (cytosine-C5-)-methyltransferase activity"/>
    <property type="evidence" value="ECO:0007669"/>
    <property type="project" value="TreeGrafter"/>
</dbReference>
<dbReference type="PANTHER" id="PTHR22807:SF61">
    <property type="entry name" value="NOL1_NOP2_SUN FAMILY PROTEIN _ ANTITERMINATION NUSB DOMAIN-CONTAINING PROTEIN"/>
    <property type="match status" value="1"/>
</dbReference>
<feature type="active site" description="Nucleophile" evidence="15">
    <location>
        <position position="373"/>
    </location>
</feature>
<evidence type="ECO:0000256" key="6">
    <source>
        <dbReference type="ARBA" id="ARBA00022552"/>
    </source>
</evidence>
<keyword evidence="6" id="KW-0698">rRNA processing</keyword>
<dbReference type="Proteomes" id="UP000243937">
    <property type="component" value="Chromosome"/>
</dbReference>
<dbReference type="OrthoDB" id="9810297at2"/>
<evidence type="ECO:0000313" key="18">
    <source>
        <dbReference type="Proteomes" id="UP000243937"/>
    </source>
</evidence>
<proteinExistence type="inferred from homology"/>
<dbReference type="Gene3D" id="3.40.50.150">
    <property type="entry name" value="Vaccinia Virus protein VP39"/>
    <property type="match status" value="1"/>
</dbReference>
<dbReference type="NCBIfam" id="NF008149">
    <property type="entry name" value="PRK10901.1"/>
    <property type="match status" value="1"/>
</dbReference>
<dbReference type="FunFam" id="1.10.287.730:FF:000001">
    <property type="entry name" value="Ribosomal RNA small subunit methyltransferase B"/>
    <property type="match status" value="1"/>
</dbReference>
<keyword evidence="10 15" id="KW-0694">RNA-binding</keyword>
<evidence type="ECO:0000256" key="5">
    <source>
        <dbReference type="ARBA" id="ARBA00022490"/>
    </source>
</evidence>
<evidence type="ECO:0000256" key="4">
    <source>
        <dbReference type="ARBA" id="ARBA00012140"/>
    </source>
</evidence>
<dbReference type="InterPro" id="IPR054728">
    <property type="entry name" value="RsmB-like_ferredoxin"/>
</dbReference>
<keyword evidence="5" id="KW-0963">Cytoplasm</keyword>
<evidence type="ECO:0000256" key="14">
    <source>
        <dbReference type="ARBA" id="ARBA00067267"/>
    </source>
</evidence>
<dbReference type="InterPro" id="IPR023267">
    <property type="entry name" value="RCMT"/>
</dbReference>
<feature type="binding site" evidence="15">
    <location>
        <position position="275"/>
    </location>
    <ligand>
        <name>S-adenosyl-L-methionine</name>
        <dbReference type="ChEBI" id="CHEBI:59789"/>
    </ligand>
</feature>
<protein>
    <recommendedName>
        <fullName evidence="14">Ribosomal RNA small subunit methyltransferase B</fullName>
        <ecNumber evidence="4">2.1.1.176</ecNumber>
    </recommendedName>
    <alternativeName>
        <fullName evidence="11">16S rRNA m5C967 methyltransferase</fullName>
    </alternativeName>
    <alternativeName>
        <fullName evidence="12">rRNA (cytosine-C(5)-)-methyltransferase RsmB</fullName>
    </alternativeName>
</protein>
<dbReference type="PROSITE" id="PS51686">
    <property type="entry name" value="SAM_MT_RSMB_NOP"/>
    <property type="match status" value="1"/>
</dbReference>
<dbReference type="EC" id="2.1.1.176" evidence="4"/>
<evidence type="ECO:0000256" key="13">
    <source>
        <dbReference type="ARBA" id="ARBA00047283"/>
    </source>
</evidence>
<dbReference type="Gene3D" id="3.30.70.1170">
    <property type="entry name" value="Sun protein, domain 3"/>
    <property type="match status" value="1"/>
</dbReference>
<dbReference type="SUPFAM" id="SSF48013">
    <property type="entry name" value="NusB-like"/>
    <property type="match status" value="1"/>
</dbReference>
<dbReference type="FunFam" id="3.30.70.1170:FF:000002">
    <property type="entry name" value="Ribosomal RNA small subunit methyltransferase B"/>
    <property type="match status" value="1"/>
</dbReference>
<dbReference type="InterPro" id="IPR049560">
    <property type="entry name" value="MeTrfase_RsmB-F_NOP2_cat"/>
</dbReference>
<dbReference type="Gene3D" id="1.10.287.730">
    <property type="entry name" value="Helix hairpin bin"/>
    <property type="match status" value="1"/>
</dbReference>
<organism evidence="17 18">
    <name type="scientific">Oceanisphaera profunda</name>
    <dbReference type="NCBI Taxonomy" id="1416627"/>
    <lineage>
        <taxon>Bacteria</taxon>
        <taxon>Pseudomonadati</taxon>
        <taxon>Pseudomonadota</taxon>
        <taxon>Gammaproteobacteria</taxon>
        <taxon>Aeromonadales</taxon>
        <taxon>Aeromonadaceae</taxon>
        <taxon>Oceanisphaera</taxon>
    </lineage>
</organism>
<dbReference type="InterPro" id="IPR029063">
    <property type="entry name" value="SAM-dependent_MTases_sf"/>
</dbReference>
<comment type="catalytic activity">
    <reaction evidence="13">
        <text>cytidine(967) in 16S rRNA + S-adenosyl-L-methionine = 5-methylcytidine(967) in 16S rRNA + S-adenosyl-L-homocysteine + H(+)</text>
        <dbReference type="Rhea" id="RHEA:42748"/>
        <dbReference type="Rhea" id="RHEA-COMP:10219"/>
        <dbReference type="Rhea" id="RHEA-COMP:10220"/>
        <dbReference type="ChEBI" id="CHEBI:15378"/>
        <dbReference type="ChEBI" id="CHEBI:57856"/>
        <dbReference type="ChEBI" id="CHEBI:59789"/>
        <dbReference type="ChEBI" id="CHEBI:74483"/>
        <dbReference type="ChEBI" id="CHEBI:82748"/>
        <dbReference type="EC" id="2.1.1.176"/>
    </reaction>
</comment>
<dbReference type="SUPFAM" id="SSF53335">
    <property type="entry name" value="S-adenosyl-L-methionine-dependent methyltransferases"/>
    <property type="match status" value="1"/>
</dbReference>
<dbReference type="Gene3D" id="1.10.940.10">
    <property type="entry name" value="NusB-like"/>
    <property type="match status" value="1"/>
</dbReference>
<comment type="function">
    <text evidence="1">Specifically methylates the cytosine at position 967 (m5C967) of 16S rRNA.</text>
</comment>
<name>A0A1Y0D6K8_9GAMM</name>
<keyword evidence="18" id="KW-1185">Reference proteome</keyword>
<evidence type="ECO:0000256" key="8">
    <source>
        <dbReference type="ARBA" id="ARBA00022679"/>
    </source>
</evidence>
<gene>
    <name evidence="17" type="ORF">CBP31_09345</name>
</gene>
<dbReference type="NCBIfam" id="TIGR00563">
    <property type="entry name" value="rsmB"/>
    <property type="match status" value="1"/>
</dbReference>
<evidence type="ECO:0000256" key="2">
    <source>
        <dbReference type="ARBA" id="ARBA00004496"/>
    </source>
</evidence>
<dbReference type="InterPro" id="IPR048019">
    <property type="entry name" value="RsmB-like_N"/>
</dbReference>
<dbReference type="GO" id="GO:0005829">
    <property type="term" value="C:cytosol"/>
    <property type="evidence" value="ECO:0007669"/>
    <property type="project" value="TreeGrafter"/>
</dbReference>
<dbReference type="AlphaFoldDB" id="A0A1Y0D6K8"/>
<evidence type="ECO:0000256" key="11">
    <source>
        <dbReference type="ARBA" id="ARBA00030399"/>
    </source>
</evidence>
<dbReference type="Pfam" id="PF22458">
    <property type="entry name" value="RsmF-B_ferredox"/>
    <property type="match status" value="1"/>
</dbReference>
<dbReference type="GO" id="GO:0070475">
    <property type="term" value="P:rRNA base methylation"/>
    <property type="evidence" value="ECO:0007669"/>
    <property type="project" value="TreeGrafter"/>
</dbReference>
<dbReference type="CDD" id="cd00620">
    <property type="entry name" value="Methyltransferase_Sun"/>
    <property type="match status" value="1"/>
</dbReference>
<keyword evidence="7 15" id="KW-0489">Methyltransferase</keyword>
<evidence type="ECO:0000259" key="16">
    <source>
        <dbReference type="PROSITE" id="PS51686"/>
    </source>
</evidence>
<sequence length="435" mass="48170">MKTRAAAANIIHQVLNQGQSLSSLLPRYQQDVAAKDRALLQELCFGTLRWYSRLDAITKPLLEKPLKGKYRVVHSLVLVGIYQLLYTRIPPHAALAETVNACKILKAEPFKGMVNGILRNVQRQEAELTTKVDLLPQLRLAHPNWLVKRIQQAYPEQWQEILTANNQHPPMWIRVNQRQHSREDYLAMLAAADISATPDAIADSALCLGRPLDVTLLPGFEQGASSVQDASAQLAAQLLDAQTGELVLDACAAPGGKTAHILERQPDVKELVAVDLDGERLKRVHQNLDRMGLQATVIEADAAAPDTWWQGENFDRILLDAPCSATGVIRRHPDIKWLRRAEDIAQLAKLQAQILDALWLKLAPGGTLLYATCSILPDENSEQIIAFLSRTPDAQHIALHADDTPATPGWQLLPALEQGDGFYYAKLTKKTSKLA</sequence>
<evidence type="ECO:0000313" key="17">
    <source>
        <dbReference type="EMBL" id="ART82806.1"/>
    </source>
</evidence>
<evidence type="ECO:0000256" key="7">
    <source>
        <dbReference type="ARBA" id="ARBA00022603"/>
    </source>
</evidence>
<dbReference type="KEGG" id="opf:CBP31_09345"/>
<dbReference type="InterPro" id="IPR001678">
    <property type="entry name" value="MeTrfase_RsmB-F_NOP2_dom"/>
</dbReference>
<dbReference type="PROSITE" id="PS01153">
    <property type="entry name" value="NOL1_NOP2_SUN"/>
    <property type="match status" value="1"/>
</dbReference>
<dbReference type="EMBL" id="CP021377">
    <property type="protein sequence ID" value="ART82806.1"/>
    <property type="molecule type" value="Genomic_DNA"/>
</dbReference>
<feature type="domain" description="SAM-dependent MTase RsmB/NOP-type" evidence="16">
    <location>
        <begin position="161"/>
        <end position="430"/>
    </location>
</feature>
<dbReference type="FunFam" id="3.40.50.150:FF:000022">
    <property type="entry name" value="Ribosomal RNA small subunit methyltransferase B"/>
    <property type="match status" value="1"/>
</dbReference>
<comment type="subcellular location">
    <subcellularLocation>
        <location evidence="2">Cytoplasm</location>
    </subcellularLocation>
</comment>
<evidence type="ECO:0000256" key="1">
    <source>
        <dbReference type="ARBA" id="ARBA00002724"/>
    </source>
</evidence>
<dbReference type="FunFam" id="1.10.940.10:FF:000002">
    <property type="entry name" value="Ribosomal RNA small subunit methyltransferase B"/>
    <property type="match status" value="1"/>
</dbReference>
<evidence type="ECO:0000256" key="15">
    <source>
        <dbReference type="PROSITE-ProRule" id="PRU01023"/>
    </source>
</evidence>
<dbReference type="CDD" id="cd02440">
    <property type="entry name" value="AdoMet_MTases"/>
    <property type="match status" value="1"/>
</dbReference>
<feature type="binding site" evidence="15">
    <location>
        <position position="301"/>
    </location>
    <ligand>
        <name>S-adenosyl-L-methionine</name>
        <dbReference type="ChEBI" id="CHEBI:59789"/>
    </ligand>
</feature>
<dbReference type="Pfam" id="PF01189">
    <property type="entry name" value="Methyltr_RsmB-F"/>
    <property type="match status" value="1"/>
</dbReference>
<dbReference type="RefSeq" id="WP_087036658.1">
    <property type="nucleotide sequence ID" value="NZ_CP021377.1"/>
</dbReference>